<protein>
    <submittedName>
        <fullName evidence="1">Uncharacterized protein</fullName>
    </submittedName>
</protein>
<evidence type="ECO:0000313" key="2">
    <source>
        <dbReference type="Proteomes" id="UP001054945"/>
    </source>
</evidence>
<gene>
    <name evidence="1" type="ORF">CEXT_418201</name>
</gene>
<reference evidence="1 2" key="1">
    <citation type="submission" date="2021-06" db="EMBL/GenBank/DDBJ databases">
        <title>Caerostris extrusa draft genome.</title>
        <authorList>
            <person name="Kono N."/>
            <person name="Arakawa K."/>
        </authorList>
    </citation>
    <scope>NUCLEOTIDE SEQUENCE [LARGE SCALE GENOMIC DNA]</scope>
</reference>
<proteinExistence type="predicted"/>
<dbReference type="AlphaFoldDB" id="A0AAV4X0I2"/>
<organism evidence="1 2">
    <name type="scientific">Caerostris extrusa</name>
    <name type="common">Bark spider</name>
    <name type="synonym">Caerostris bankana</name>
    <dbReference type="NCBI Taxonomy" id="172846"/>
    <lineage>
        <taxon>Eukaryota</taxon>
        <taxon>Metazoa</taxon>
        <taxon>Ecdysozoa</taxon>
        <taxon>Arthropoda</taxon>
        <taxon>Chelicerata</taxon>
        <taxon>Arachnida</taxon>
        <taxon>Araneae</taxon>
        <taxon>Araneomorphae</taxon>
        <taxon>Entelegynae</taxon>
        <taxon>Araneoidea</taxon>
        <taxon>Araneidae</taxon>
        <taxon>Caerostris</taxon>
    </lineage>
</organism>
<dbReference type="Proteomes" id="UP001054945">
    <property type="component" value="Unassembled WGS sequence"/>
</dbReference>
<sequence>MNPAAEESEESSSPHRFVSSFSAHWDGLSNCAPITVLNRGTTVTKSVALASCLIGVLCTPIPDVQGTSFTRFRLYLVFKI</sequence>
<keyword evidence="2" id="KW-1185">Reference proteome</keyword>
<accession>A0AAV4X0I2</accession>
<comment type="caution">
    <text evidence="1">The sequence shown here is derived from an EMBL/GenBank/DDBJ whole genome shotgun (WGS) entry which is preliminary data.</text>
</comment>
<name>A0AAV4X0I2_CAEEX</name>
<dbReference type="EMBL" id="BPLR01016956">
    <property type="protein sequence ID" value="GIY87601.1"/>
    <property type="molecule type" value="Genomic_DNA"/>
</dbReference>
<evidence type="ECO:0000313" key="1">
    <source>
        <dbReference type="EMBL" id="GIY87601.1"/>
    </source>
</evidence>